<keyword evidence="1" id="KW-0732">Signal</keyword>
<evidence type="ECO:0000313" key="2">
    <source>
        <dbReference type="EMBL" id="MDU0352797.1"/>
    </source>
</evidence>
<dbReference type="EMBL" id="JAWDIO010000002">
    <property type="protein sequence ID" value="MDU0352797.1"/>
    <property type="molecule type" value="Genomic_DNA"/>
</dbReference>
<proteinExistence type="predicted"/>
<comment type="caution">
    <text evidence="2">The sequence shown here is derived from an EMBL/GenBank/DDBJ whole genome shotgun (WGS) entry which is preliminary data.</text>
</comment>
<reference evidence="2 3" key="1">
    <citation type="submission" date="2023-10" db="EMBL/GenBank/DDBJ databases">
        <title>Glaciecola aquimarina strain GGW-M5 nov., isolated from a coastal seawater.</title>
        <authorList>
            <person name="Bayburt H."/>
            <person name="Kim J.M."/>
            <person name="Choi B.J."/>
            <person name="Jeon C.O."/>
        </authorList>
    </citation>
    <scope>NUCLEOTIDE SEQUENCE [LARGE SCALE GENOMIC DNA]</scope>
    <source>
        <strain evidence="2 3">KCTC 32108</strain>
    </source>
</reference>
<keyword evidence="3" id="KW-1185">Reference proteome</keyword>
<sequence>MKFLKLTTLAAAVLAASSFSQVASAEVSANIGVTSNYLWRGMTQSSDSASVSGGLDYAADSGFYAGTWVGSLGEGSGAETDFYLGYGGQSGDFSYDVGYVYYAYTDLTDSNFGELYFNGSLGAFGFGVAYTANSEYDDGSTFDAGDLYYSVSYGFDLPNEYSLGLTAGYYDFDTDTQGDVDFAHIQADISKGDFTFSVSKAQTDSGDGDIKFVASWGTSF</sequence>
<evidence type="ECO:0000313" key="3">
    <source>
        <dbReference type="Proteomes" id="UP001247805"/>
    </source>
</evidence>
<feature type="signal peptide" evidence="1">
    <location>
        <begin position="1"/>
        <end position="25"/>
    </location>
</feature>
<dbReference type="Proteomes" id="UP001247805">
    <property type="component" value="Unassembled WGS sequence"/>
</dbReference>
<dbReference type="NCBIfam" id="TIGR02001">
    <property type="entry name" value="gcw_chp"/>
    <property type="match status" value="1"/>
</dbReference>
<evidence type="ECO:0000256" key="1">
    <source>
        <dbReference type="SAM" id="SignalP"/>
    </source>
</evidence>
<organism evidence="2 3">
    <name type="scientific">Paraglaciecola aquimarina</name>
    <dbReference type="NCBI Taxonomy" id="1235557"/>
    <lineage>
        <taxon>Bacteria</taxon>
        <taxon>Pseudomonadati</taxon>
        <taxon>Pseudomonadota</taxon>
        <taxon>Gammaproteobacteria</taxon>
        <taxon>Alteromonadales</taxon>
        <taxon>Alteromonadaceae</taxon>
        <taxon>Paraglaciecola</taxon>
    </lineage>
</organism>
<gene>
    <name evidence="2" type="ORF">RS130_01635</name>
</gene>
<dbReference type="InterPro" id="IPR010239">
    <property type="entry name" value="CHP02001"/>
</dbReference>
<accession>A0ABU3SS39</accession>
<dbReference type="RefSeq" id="WP_316024504.1">
    <property type="nucleotide sequence ID" value="NZ_JAWDIO010000002.1"/>
</dbReference>
<name>A0ABU3SS39_9ALTE</name>
<dbReference type="Pfam" id="PF09694">
    <property type="entry name" value="Gcw_chp"/>
    <property type="match status" value="1"/>
</dbReference>
<feature type="chain" id="PRO_5045882795" evidence="1">
    <location>
        <begin position="26"/>
        <end position="220"/>
    </location>
</feature>
<protein>
    <submittedName>
        <fullName evidence="2">TorF family putative porin</fullName>
    </submittedName>
</protein>